<keyword evidence="2" id="KW-1185">Reference proteome</keyword>
<dbReference type="Proteomes" id="UP000001444">
    <property type="component" value="Chromosome"/>
</dbReference>
<protein>
    <submittedName>
        <fullName evidence="1">Uncharacterized protein</fullName>
    </submittedName>
</protein>
<dbReference type="KEGG" id="scb:SCAB_45531"/>
<organism evidence="1 2">
    <name type="scientific">Streptomyces scabiei (strain 87.22)</name>
    <dbReference type="NCBI Taxonomy" id="680198"/>
    <lineage>
        <taxon>Bacteria</taxon>
        <taxon>Bacillati</taxon>
        <taxon>Actinomycetota</taxon>
        <taxon>Actinomycetes</taxon>
        <taxon>Kitasatosporales</taxon>
        <taxon>Streptomycetaceae</taxon>
        <taxon>Streptomyces</taxon>
    </lineage>
</organism>
<name>C9ZAI0_STRSW</name>
<gene>
    <name evidence="1" type="ordered locus">SCAB_45531</name>
</gene>
<reference evidence="1 2" key="1">
    <citation type="journal article" date="2010" name="Mol. Plant Microbe Interact.">
        <title>Streptomyces scabies 87-22 contains a coronafacic acid-like biosynthetic cluster that contributes to plant-microbe interactions.</title>
        <authorList>
            <person name="Bignell D.R."/>
            <person name="Seipke R.F."/>
            <person name="Huguet-Tapia J.C."/>
            <person name="Chambers A.H."/>
            <person name="Parry R.J."/>
            <person name="Loria R."/>
        </authorList>
    </citation>
    <scope>NUCLEOTIDE SEQUENCE [LARGE SCALE GENOMIC DNA]</scope>
    <source>
        <strain evidence="1 2">87.22</strain>
    </source>
</reference>
<evidence type="ECO:0000313" key="2">
    <source>
        <dbReference type="Proteomes" id="UP000001444"/>
    </source>
</evidence>
<dbReference type="EMBL" id="FN554889">
    <property type="protein sequence ID" value="CBG71614.1"/>
    <property type="molecule type" value="Genomic_DNA"/>
</dbReference>
<accession>C9ZAI0</accession>
<dbReference type="HOGENOM" id="CLU_2829584_0_0_11"/>
<dbReference type="AlphaFoldDB" id="C9ZAI0"/>
<evidence type="ECO:0000313" key="1">
    <source>
        <dbReference type="EMBL" id="CBG71614.1"/>
    </source>
</evidence>
<proteinExistence type="predicted"/>
<sequence>MKRTDDVKGFEILLRRWGWSGVSVGWPGRRLARLRAIDRPIQGHDQDSDDPTDARPARRAAIVVEL</sequence>